<organism evidence="1 2">
    <name type="scientific">Streptococcus gallolyticus</name>
    <dbReference type="NCBI Taxonomy" id="315405"/>
    <lineage>
        <taxon>Bacteria</taxon>
        <taxon>Bacillati</taxon>
        <taxon>Bacillota</taxon>
        <taxon>Bacilli</taxon>
        <taxon>Lactobacillales</taxon>
        <taxon>Streptococcaceae</taxon>
        <taxon>Streptococcus</taxon>
    </lineage>
</organism>
<gene>
    <name evidence="1" type="ORF">BN963_SGAL_02378</name>
</gene>
<dbReference type="Proteomes" id="UP000027584">
    <property type="component" value="Unassembled WGS sequence"/>
</dbReference>
<name>A0A060RLS4_9STRE</name>
<evidence type="ECO:0000313" key="1">
    <source>
        <dbReference type="EMBL" id="CDO19157.1"/>
    </source>
</evidence>
<evidence type="ECO:0000313" key="2">
    <source>
        <dbReference type="Proteomes" id="UP000027584"/>
    </source>
</evidence>
<protein>
    <submittedName>
        <fullName evidence="1">Uncharacterized protein</fullName>
    </submittedName>
</protein>
<dbReference type="EMBL" id="CCBC010000219">
    <property type="protein sequence ID" value="CDO19157.1"/>
    <property type="molecule type" value="Genomic_DNA"/>
</dbReference>
<proteinExistence type="predicted"/>
<reference evidence="1 2" key="1">
    <citation type="submission" date="2014-02" db="EMBL/GenBank/DDBJ databases">
        <authorList>
            <person name="Manrique M."/>
        </authorList>
    </citation>
    <scope>NUCLEOTIDE SEQUENCE [LARGE SCALE GENOMIC DNA]</scope>
    <source>
        <strain evidence="1 2">LMG17956</strain>
    </source>
</reference>
<accession>A0A060RLS4</accession>
<comment type="caution">
    <text evidence="1">The sequence shown here is derived from an EMBL/GenBank/DDBJ whole genome shotgun (WGS) entry which is preliminary data.</text>
</comment>
<dbReference type="AlphaFoldDB" id="A0A060RLS4"/>
<sequence length="86" mass="10104">MESYFPDVTLEMFDVKVNWLVKAMDDQTLLVTFEGQGRNADLEICLSYQDNPKQYALLSVGELIQLPIELFIQPDDKPYRPYYECF</sequence>
<reference evidence="1 2" key="2">
    <citation type="submission" date="2014-05" db="EMBL/GenBank/DDBJ databases">
        <title>Genome sequence of Streptococcus gallolyticus.</title>
        <authorList>
            <person name="Del Campo R."/>
        </authorList>
    </citation>
    <scope>NUCLEOTIDE SEQUENCE [LARGE SCALE GENOMIC DNA]</scope>
    <source>
        <strain evidence="1 2">LMG17956</strain>
    </source>
</reference>